<organism evidence="5 6">
    <name type="scientific">Lactobacillus delbrueckii subsp. delbrueckii</name>
    <dbReference type="NCBI Taxonomy" id="83684"/>
    <lineage>
        <taxon>Bacteria</taxon>
        <taxon>Bacillati</taxon>
        <taxon>Bacillota</taxon>
        <taxon>Bacilli</taxon>
        <taxon>Lactobacillales</taxon>
        <taxon>Lactobacillaceae</taxon>
        <taxon>Lactobacillus</taxon>
    </lineage>
</organism>
<dbReference type="PANTHER" id="PTHR35372:SF2">
    <property type="entry name" value="SF3 HELICASE DOMAIN-CONTAINING PROTEIN"/>
    <property type="match status" value="1"/>
</dbReference>
<dbReference type="PANTHER" id="PTHR35372">
    <property type="entry name" value="ATP BINDING PROTEIN-RELATED"/>
    <property type="match status" value="1"/>
</dbReference>
<dbReference type="Pfam" id="PF22763">
    <property type="entry name" value="NrS1-1_pol-like_HBD"/>
    <property type="match status" value="1"/>
</dbReference>
<dbReference type="InterPro" id="IPR014015">
    <property type="entry name" value="Helicase_SF3_DNA-vir"/>
</dbReference>
<keyword evidence="1" id="KW-0547">Nucleotide-binding</keyword>
<evidence type="ECO:0000256" key="2">
    <source>
        <dbReference type="ARBA" id="ARBA00022801"/>
    </source>
</evidence>
<dbReference type="Gene3D" id="3.40.50.300">
    <property type="entry name" value="P-loop containing nucleotide triphosphate hydrolases"/>
    <property type="match status" value="1"/>
</dbReference>
<evidence type="ECO:0000256" key="1">
    <source>
        <dbReference type="ARBA" id="ARBA00022741"/>
    </source>
</evidence>
<dbReference type="InterPro" id="IPR054468">
    <property type="entry name" value="NrSPol-like_HBD"/>
</dbReference>
<accession>A0AAU9QYE4</accession>
<evidence type="ECO:0000313" key="5">
    <source>
        <dbReference type="EMBL" id="CAH1705232.1"/>
    </source>
</evidence>
<dbReference type="InterPro" id="IPR006500">
    <property type="entry name" value="Helicase_put_C_phage/plasmid"/>
</dbReference>
<protein>
    <submittedName>
        <fullName evidence="5">SF3 helicase domain-containing protein</fullName>
    </submittedName>
</protein>
<dbReference type="Pfam" id="PF08706">
    <property type="entry name" value="D5_N"/>
    <property type="match status" value="1"/>
</dbReference>
<gene>
    <name evidence="5" type="ORF">LDD865_0068</name>
</gene>
<feature type="domain" description="SF3 helicase" evidence="4">
    <location>
        <begin position="548"/>
        <end position="712"/>
    </location>
</feature>
<keyword evidence="5" id="KW-0347">Helicase</keyword>
<dbReference type="NCBIfam" id="TIGR01613">
    <property type="entry name" value="primase_Cterm"/>
    <property type="match status" value="1"/>
</dbReference>
<keyword evidence="2" id="KW-0378">Hydrolase</keyword>
<sequence length="845" mass="94340">MKTLNDLKQEPLWAVAKVVPPRNEGQHPGKITVDPQLLLNEGKMRNLKSTEATGWTDYQTASKALTAANNALQEGKITGVIKFTFSLRITPPLVFIDVDDIPDPEASAQFKDLTKLTKGGYCEVSQSGNGLHYFVEGKLDKAYKGKTYEMYTGGRYVAFTGNQVSNSDSIPALTESEIKAIVSYCGFKWTGKEQAKEPLLVTTPQPTGNGRHWGADNGLTAEQVLSNAINNPELKAVASGDYSAYNGDHSSAVQALVNSLAFYANGDAAKTDQAYRSTPSFTDDTKWDASRGDTTWGAQTIAKAINYVQIKHPDHGYFPARQNSGMRVVEPGERATAETLKIKIDGVEREFSFNGYFYNRDYEMTEVGFANRFADWYAKGKLVYHPGLKAWLMYNPETGSWMPNEDDRLGTTFNQTPEKLIDNLRVNLKKEKRLWFIVGRDPHKPDKQSFGEKAYNKGYERISSAAGQKATLELAQSRLTVRAFNDCKTELNTRTGWIDLKTGAISPHIPAKLFDKATDAGLPNKATEGDGGKLWDRFLKETFCGDLELIDYVQACIGYSVTGKINEEVMFICEGSGGNGKRIFLECINEVLGDYSSVIPIETLIDNNKAQRDGSAPSPDLASLKGKRFVMTTEPKKQVTIDDGIVKTVTGGTKLNVRMLHQNPIVFLPQFKIWWQSNGLPRIAIKEHSMLRRLIVIPFKNEVRGDAVDINLKSKLMKEKEFILKWCIEGVAKWQARDGKALYHPKYQPAAVEEATAGLWNSAHVPVDSIKQWLENGNYEEGHSSTPPKVKEVYEDYLAYCKEHELKVPSAYTKQGFNKELARRGHHKRPGTGNSYVWISLKKRG</sequence>
<reference evidence="5" key="1">
    <citation type="submission" date="2022-02" db="EMBL/GenBank/DDBJ databases">
        <authorList>
            <person name="Deutsch MARIE S."/>
        </authorList>
    </citation>
    <scope>NUCLEOTIDE SEQUENCE</scope>
    <source>
        <strain evidence="5">CIRM-BIA865</strain>
    </source>
</reference>
<dbReference type="InterPro" id="IPR051620">
    <property type="entry name" value="ORF904-like_C"/>
</dbReference>
<dbReference type="SUPFAM" id="SSF52540">
    <property type="entry name" value="P-loop containing nucleoside triphosphate hydrolases"/>
    <property type="match status" value="1"/>
</dbReference>
<keyword evidence="3" id="KW-0067">ATP-binding</keyword>
<dbReference type="InterPro" id="IPR027417">
    <property type="entry name" value="P-loop_NTPase"/>
</dbReference>
<evidence type="ECO:0000259" key="4">
    <source>
        <dbReference type="PROSITE" id="PS51206"/>
    </source>
</evidence>
<proteinExistence type="predicted"/>
<evidence type="ECO:0000256" key="3">
    <source>
        <dbReference type="ARBA" id="ARBA00022840"/>
    </source>
</evidence>
<dbReference type="EMBL" id="OV915080">
    <property type="protein sequence ID" value="CAH1705232.1"/>
    <property type="molecule type" value="Genomic_DNA"/>
</dbReference>
<dbReference type="GO" id="GO:0016787">
    <property type="term" value="F:hydrolase activity"/>
    <property type="evidence" value="ECO:0007669"/>
    <property type="project" value="UniProtKB-KW"/>
</dbReference>
<dbReference type="AlphaFoldDB" id="A0AAU9QYE4"/>
<dbReference type="InterPro" id="IPR014818">
    <property type="entry name" value="Phage/plasmid_primase_P4_C"/>
</dbReference>
<dbReference type="GO" id="GO:0005524">
    <property type="term" value="F:ATP binding"/>
    <property type="evidence" value="ECO:0007669"/>
    <property type="project" value="UniProtKB-KW"/>
</dbReference>
<dbReference type="Proteomes" id="UP001295440">
    <property type="component" value="Chromosome"/>
</dbReference>
<dbReference type="PROSITE" id="PS51206">
    <property type="entry name" value="SF3_HELICASE_1"/>
    <property type="match status" value="1"/>
</dbReference>
<dbReference type="RefSeq" id="WP_260369721.1">
    <property type="nucleotide sequence ID" value="NZ_OV915080.1"/>
</dbReference>
<name>A0AAU9QYE4_9LACO</name>
<evidence type="ECO:0000313" key="6">
    <source>
        <dbReference type="Proteomes" id="UP001295440"/>
    </source>
</evidence>
<dbReference type="GO" id="GO:0004386">
    <property type="term" value="F:helicase activity"/>
    <property type="evidence" value="ECO:0007669"/>
    <property type="project" value="UniProtKB-KW"/>
</dbReference>